<dbReference type="EC" id="3.4.11.-" evidence="2"/>
<dbReference type="InterPro" id="IPR027268">
    <property type="entry name" value="Peptidase_M4/M1_CTD_sf"/>
</dbReference>
<dbReference type="GO" id="GO:0004177">
    <property type="term" value="F:aminopeptidase activity"/>
    <property type="evidence" value="ECO:0007669"/>
    <property type="project" value="UniProtKB-KW"/>
</dbReference>
<keyword evidence="3" id="KW-1185">Reference proteome</keyword>
<reference evidence="2 3" key="1">
    <citation type="submission" date="2024-04" db="EMBL/GenBank/DDBJ databases">
        <title>WGS of bacteria from Torrens River.</title>
        <authorList>
            <person name="Wyrsch E.R."/>
            <person name="Drigo B."/>
        </authorList>
    </citation>
    <scope>NUCLEOTIDE SEQUENCE [LARGE SCALE GENOMIC DNA]</scope>
    <source>
        <strain evidence="2 3">TWI391</strain>
    </source>
</reference>
<evidence type="ECO:0000313" key="3">
    <source>
        <dbReference type="Proteomes" id="UP001409291"/>
    </source>
</evidence>
<dbReference type="RefSeq" id="WP_346580416.1">
    <property type="nucleotide sequence ID" value="NZ_JBDJNQ010000001.1"/>
</dbReference>
<dbReference type="CDD" id="cd09604">
    <property type="entry name" value="M1_APN_like"/>
    <property type="match status" value="1"/>
</dbReference>
<sequence>MKIKILFSLVYIVVCNIFLHAQELYTPRHIKQAYKNETRSLTGAPGAKYWQNRAQYHIQVTVNPETKIVSGKERIQYENNSPNALKDLVIHFANNVHKPTAARAADVSTDFLTSGLKLKSFKIDNKVYVIDSKDWTSANRIKLNKPVDPKSSVTVEMEWEYPLSLSSDREGQIDPGTYFCAYAYPRIAVYDDYNGWDVLEHNGRQEFYNDFNDYKVEIRVPKNYVVWATGSFLNPEEVLQTETLDRFKKSLISDQVITVANLKEMETQKVTKQHDWNIWKFEADHIVDFCFALSDHYVWDASSVQLKSKRVSVQAAYLNGTKDFEQYVGWERYCIDWFSKNWPGVEYPFPTMTAIQGFADMEYPMMVNDSSVPDNLMDARQTVDHEIAHTYFPFYMGTNETRYAFMDEGWATALELLIGMDENGEEAAKQLFKEFRVKGWIQDPATEQDQPLISLSSQLSGKGYGNNAYIKSALSYLALKDYLGDEAFRKALHHYMNNWNGKHPTPWDYFYSFNTGSGKNLNWFWNNWYFSNHYIDLKVSKVSQKNKTISLEIENNGGFAIPFDVILTYVDGEKEKIHFTPQVWESNQAVTTLKLKTKAKVKEVELDNDIFMDYTSEDNRVTL</sequence>
<dbReference type="SUPFAM" id="SSF55486">
    <property type="entry name" value="Metalloproteases ('zincins'), catalytic domain"/>
    <property type="match status" value="1"/>
</dbReference>
<dbReference type="Gene3D" id="1.10.390.10">
    <property type="entry name" value="Neutral Protease Domain 2"/>
    <property type="match status" value="1"/>
</dbReference>
<dbReference type="Proteomes" id="UP001409291">
    <property type="component" value="Unassembled WGS sequence"/>
</dbReference>
<comment type="caution">
    <text evidence="2">The sequence shown here is derived from an EMBL/GenBank/DDBJ whole genome shotgun (WGS) entry which is preliminary data.</text>
</comment>
<organism evidence="2 3">
    <name type="scientific">Sphingobacterium kitahiroshimense</name>
    <dbReference type="NCBI Taxonomy" id="470446"/>
    <lineage>
        <taxon>Bacteria</taxon>
        <taxon>Pseudomonadati</taxon>
        <taxon>Bacteroidota</taxon>
        <taxon>Sphingobacteriia</taxon>
        <taxon>Sphingobacteriales</taxon>
        <taxon>Sphingobacteriaceae</taxon>
        <taxon>Sphingobacterium</taxon>
    </lineage>
</organism>
<gene>
    <name evidence="2" type="ORF">ABE541_01335</name>
</gene>
<proteinExistence type="predicted"/>
<name>A0ABV0BQL6_9SPHI</name>
<keyword evidence="2" id="KW-0031">Aminopeptidase</keyword>
<dbReference type="InterPro" id="IPR014782">
    <property type="entry name" value="Peptidase_M1_dom"/>
</dbReference>
<dbReference type="Pfam" id="PF01433">
    <property type="entry name" value="Peptidase_M1"/>
    <property type="match status" value="1"/>
</dbReference>
<evidence type="ECO:0000313" key="2">
    <source>
        <dbReference type="EMBL" id="MEN5375894.1"/>
    </source>
</evidence>
<keyword evidence="2" id="KW-0378">Hydrolase</keyword>
<feature type="domain" description="Peptidase M1 membrane alanine aminopeptidase" evidence="1">
    <location>
        <begin position="369"/>
        <end position="528"/>
    </location>
</feature>
<protein>
    <submittedName>
        <fullName evidence="2">M1 family metallopeptidase</fullName>
        <ecNumber evidence="2">3.4.11.-</ecNumber>
    </submittedName>
</protein>
<dbReference type="EMBL" id="JBDJNQ010000001">
    <property type="protein sequence ID" value="MEN5375894.1"/>
    <property type="molecule type" value="Genomic_DNA"/>
</dbReference>
<accession>A0ABV0BQL6</accession>
<keyword evidence="2" id="KW-0645">Protease</keyword>
<evidence type="ECO:0000259" key="1">
    <source>
        <dbReference type="Pfam" id="PF01433"/>
    </source>
</evidence>